<dbReference type="GO" id="GO:0008270">
    <property type="term" value="F:zinc ion binding"/>
    <property type="evidence" value="ECO:0007669"/>
    <property type="project" value="UniProtKB-KW"/>
</dbReference>
<accession>A0A8S4PBD4</accession>
<name>A0A8S4PBD4_OWEFU</name>
<proteinExistence type="predicted"/>
<dbReference type="AlphaFoldDB" id="A0A8S4PBD4"/>
<dbReference type="Pfam" id="PF00096">
    <property type="entry name" value="zf-C2H2"/>
    <property type="match status" value="5"/>
</dbReference>
<dbReference type="PROSITE" id="PS00028">
    <property type="entry name" value="ZINC_FINGER_C2H2_1"/>
    <property type="match status" value="9"/>
</dbReference>
<evidence type="ECO:0000256" key="1">
    <source>
        <dbReference type="ARBA" id="ARBA00022723"/>
    </source>
</evidence>
<dbReference type="PANTHER" id="PTHR24379">
    <property type="entry name" value="KRAB AND ZINC FINGER DOMAIN-CONTAINING"/>
    <property type="match status" value="1"/>
</dbReference>
<feature type="region of interest" description="Disordered" evidence="6">
    <location>
        <begin position="417"/>
        <end position="440"/>
    </location>
</feature>
<evidence type="ECO:0000313" key="8">
    <source>
        <dbReference type="EMBL" id="CAH1790697.1"/>
    </source>
</evidence>
<feature type="compositionally biased region" description="Polar residues" evidence="6">
    <location>
        <begin position="428"/>
        <end position="440"/>
    </location>
</feature>
<dbReference type="InterPro" id="IPR036236">
    <property type="entry name" value="Znf_C2H2_sf"/>
</dbReference>
<evidence type="ECO:0000256" key="3">
    <source>
        <dbReference type="ARBA" id="ARBA00022771"/>
    </source>
</evidence>
<sequence length="594" mass="69548">MENFRLSENGDVNVVIKQEPIDDDGFNITQCIKDEPLGAGYKSENGLDISKKHETTVVTTTVHTYRQETITSIKNGENTIIKEEYDVHSEEGEHFSREDLQTNQIAIKLETEEMKDHLNPNEIEFKVEDKEEGDEDTIFAKEEYDDLDGFDAVEQKQDHEELNDHQIDDDNTVLSDDTNDINNANVQQTVKKHFECQFCKKSFTRKYRLDKHLIIHNPNLFQCEVCEEFLKTSSQLKNHMLMMHPKSNRKCFKCQYCYKLFKIKQNWKEHETIHTGKPHKCDICEKTFARKQNLKRHEAVAHTKDKATSTSKKGNVDNIAQSFTRKYRLDKHLIIHNPNLFQCEVCEEFLKTSSQLKNHMLMIHPKINRKCFKCQYCYKLFKIKQNWKEHETIHTGKPHKCDICEKTFNRKQNLKRHEAVAHTRDKATSTSKKGNVDNIAQSQPYDGNDNVCLNTNKDIGGLLDVKEESSPVKDKSLICCGITFSSTKTLEVHKRLHSMHKNKTKNTSLKCQYCEMTFAEMNLLKDHERKHTGEKPFKCQFCETYFRTRKNRCDHEKNRCYIGKPFKCGLCGKGYATLPLLKAHEEYMHIKEKQ</sequence>
<feature type="domain" description="C2H2-type" evidence="7">
    <location>
        <begin position="509"/>
        <end position="536"/>
    </location>
</feature>
<dbReference type="SUPFAM" id="SSF57667">
    <property type="entry name" value="beta-beta-alpha zinc fingers"/>
    <property type="match status" value="5"/>
</dbReference>
<dbReference type="PANTHER" id="PTHR24379:SF121">
    <property type="entry name" value="C2H2-TYPE DOMAIN-CONTAINING PROTEIN"/>
    <property type="match status" value="1"/>
</dbReference>
<keyword evidence="2" id="KW-0677">Repeat</keyword>
<dbReference type="OrthoDB" id="10039931at2759"/>
<evidence type="ECO:0000256" key="2">
    <source>
        <dbReference type="ARBA" id="ARBA00022737"/>
    </source>
</evidence>
<keyword evidence="9" id="KW-1185">Reference proteome</keyword>
<evidence type="ECO:0000259" key="7">
    <source>
        <dbReference type="PROSITE" id="PS50157"/>
    </source>
</evidence>
<evidence type="ECO:0000256" key="6">
    <source>
        <dbReference type="SAM" id="MobiDB-lite"/>
    </source>
</evidence>
<dbReference type="InterPro" id="IPR013087">
    <property type="entry name" value="Znf_C2H2_type"/>
</dbReference>
<keyword evidence="4" id="KW-0862">Zinc</keyword>
<evidence type="ECO:0000313" key="9">
    <source>
        <dbReference type="Proteomes" id="UP000749559"/>
    </source>
</evidence>
<evidence type="ECO:0000256" key="4">
    <source>
        <dbReference type="ARBA" id="ARBA00022833"/>
    </source>
</evidence>
<protein>
    <recommendedName>
        <fullName evidence="7">C2H2-type domain-containing protein</fullName>
    </recommendedName>
</protein>
<dbReference type="SMART" id="SM00355">
    <property type="entry name" value="ZnF_C2H2"/>
    <property type="match status" value="11"/>
</dbReference>
<dbReference type="PROSITE" id="PS50157">
    <property type="entry name" value="ZINC_FINGER_C2H2_2"/>
    <property type="match status" value="9"/>
</dbReference>
<dbReference type="GO" id="GO:0045893">
    <property type="term" value="P:positive regulation of DNA-templated transcription"/>
    <property type="evidence" value="ECO:0007669"/>
    <property type="project" value="UniProtKB-ARBA"/>
</dbReference>
<feature type="domain" description="C2H2-type" evidence="7">
    <location>
        <begin position="372"/>
        <end position="399"/>
    </location>
</feature>
<feature type="domain" description="C2H2-type" evidence="7">
    <location>
        <begin position="341"/>
        <end position="364"/>
    </location>
</feature>
<dbReference type="GO" id="GO:0043565">
    <property type="term" value="F:sequence-specific DNA binding"/>
    <property type="evidence" value="ECO:0007669"/>
    <property type="project" value="UniProtKB-ARBA"/>
</dbReference>
<feature type="domain" description="C2H2-type" evidence="7">
    <location>
        <begin position="399"/>
        <end position="427"/>
    </location>
</feature>
<feature type="domain" description="C2H2-type" evidence="7">
    <location>
        <begin position="252"/>
        <end position="279"/>
    </location>
</feature>
<dbReference type="Gene3D" id="3.30.160.60">
    <property type="entry name" value="Classic Zinc Finger"/>
    <property type="match status" value="6"/>
</dbReference>
<dbReference type="Proteomes" id="UP000749559">
    <property type="component" value="Unassembled WGS sequence"/>
</dbReference>
<keyword evidence="1" id="KW-0479">Metal-binding</keyword>
<gene>
    <name evidence="8" type="ORF">OFUS_LOCUS15871</name>
</gene>
<dbReference type="FunFam" id="3.30.160.60:FF:001732">
    <property type="entry name" value="Zgc:162936"/>
    <property type="match status" value="2"/>
</dbReference>
<feature type="domain" description="C2H2-type" evidence="7">
    <location>
        <begin position="566"/>
        <end position="594"/>
    </location>
</feature>
<feature type="compositionally biased region" description="Basic and acidic residues" evidence="6">
    <location>
        <begin position="417"/>
        <end position="427"/>
    </location>
</feature>
<organism evidence="8 9">
    <name type="scientific">Owenia fusiformis</name>
    <name type="common">Polychaete worm</name>
    <dbReference type="NCBI Taxonomy" id="6347"/>
    <lineage>
        <taxon>Eukaryota</taxon>
        <taxon>Metazoa</taxon>
        <taxon>Spiralia</taxon>
        <taxon>Lophotrochozoa</taxon>
        <taxon>Annelida</taxon>
        <taxon>Polychaeta</taxon>
        <taxon>Sedentaria</taxon>
        <taxon>Canalipalpata</taxon>
        <taxon>Sabellida</taxon>
        <taxon>Oweniida</taxon>
        <taxon>Oweniidae</taxon>
        <taxon>Owenia</taxon>
    </lineage>
</organism>
<dbReference type="GO" id="GO:0005694">
    <property type="term" value="C:chromosome"/>
    <property type="evidence" value="ECO:0007669"/>
    <property type="project" value="UniProtKB-ARBA"/>
</dbReference>
<reference evidence="8" key="1">
    <citation type="submission" date="2022-03" db="EMBL/GenBank/DDBJ databases">
        <authorList>
            <person name="Martin C."/>
        </authorList>
    </citation>
    <scope>NUCLEOTIDE SEQUENCE</scope>
</reference>
<dbReference type="EMBL" id="CAIIXF020000008">
    <property type="protein sequence ID" value="CAH1790697.1"/>
    <property type="molecule type" value="Genomic_DNA"/>
</dbReference>
<keyword evidence="3 5" id="KW-0863">Zinc-finger</keyword>
<feature type="domain" description="C2H2-type" evidence="7">
    <location>
        <begin position="221"/>
        <end position="249"/>
    </location>
</feature>
<feature type="domain" description="C2H2-type" evidence="7">
    <location>
        <begin position="279"/>
        <end position="307"/>
    </location>
</feature>
<feature type="domain" description="C2H2-type" evidence="7">
    <location>
        <begin position="194"/>
        <end position="216"/>
    </location>
</feature>
<comment type="caution">
    <text evidence="8">The sequence shown here is derived from an EMBL/GenBank/DDBJ whole genome shotgun (WGS) entry which is preliminary data.</text>
</comment>
<evidence type="ECO:0000256" key="5">
    <source>
        <dbReference type="PROSITE-ProRule" id="PRU00042"/>
    </source>
</evidence>